<evidence type="ECO:0000256" key="1">
    <source>
        <dbReference type="SAM" id="Phobius"/>
    </source>
</evidence>
<proteinExistence type="predicted"/>
<dbReference type="Pfam" id="PF04607">
    <property type="entry name" value="RelA_SpoT"/>
    <property type="match status" value="1"/>
</dbReference>
<dbReference type="InterPro" id="IPR007685">
    <property type="entry name" value="RelA_SpoT"/>
</dbReference>
<dbReference type="CDD" id="cd05399">
    <property type="entry name" value="NT_Rel-Spo_like"/>
    <property type="match status" value="1"/>
</dbReference>
<accession>A0A2X1BA23</accession>
<keyword evidence="1" id="KW-1133">Transmembrane helix</keyword>
<organism evidence="3 4">
    <name type="scientific">Brevundimonas vesicularis</name>
    <name type="common">Pseudomonas vesicularis</name>
    <dbReference type="NCBI Taxonomy" id="41276"/>
    <lineage>
        <taxon>Bacteria</taxon>
        <taxon>Pseudomonadati</taxon>
        <taxon>Pseudomonadota</taxon>
        <taxon>Alphaproteobacteria</taxon>
        <taxon>Caulobacterales</taxon>
        <taxon>Caulobacteraceae</taxon>
        <taxon>Brevundimonas</taxon>
    </lineage>
</organism>
<keyword evidence="1" id="KW-0812">Transmembrane</keyword>
<dbReference type="SUPFAM" id="SSF81301">
    <property type="entry name" value="Nucleotidyltransferase"/>
    <property type="match status" value="1"/>
</dbReference>
<dbReference type="AlphaFoldDB" id="A0A2X1BA23"/>
<evidence type="ECO:0000313" key="3">
    <source>
        <dbReference type="EMBL" id="SPU53398.1"/>
    </source>
</evidence>
<dbReference type="SMART" id="SM00954">
    <property type="entry name" value="RelA_SpoT"/>
    <property type="match status" value="1"/>
</dbReference>
<dbReference type="PANTHER" id="PTHR41773:SF1">
    <property type="entry name" value="RELA_SPOT DOMAIN-CONTAINING PROTEIN"/>
    <property type="match status" value="1"/>
</dbReference>
<dbReference type="GO" id="GO:0015969">
    <property type="term" value="P:guanosine tetraphosphate metabolic process"/>
    <property type="evidence" value="ECO:0007669"/>
    <property type="project" value="InterPro"/>
</dbReference>
<gene>
    <name evidence="3" type="ORF">NCTC11166_01469</name>
</gene>
<dbReference type="PANTHER" id="PTHR41773">
    <property type="entry name" value="GTP PYROPHOSPHATASE-RELATED"/>
    <property type="match status" value="1"/>
</dbReference>
<dbReference type="Gene3D" id="3.30.460.10">
    <property type="entry name" value="Beta Polymerase, domain 2"/>
    <property type="match status" value="1"/>
</dbReference>
<name>A0A2X1BA23_BREVE</name>
<dbReference type="RefSeq" id="WP_112862302.1">
    <property type="nucleotide sequence ID" value="NZ_UAQP01000005.1"/>
</dbReference>
<feature type="domain" description="RelA/SpoT" evidence="2">
    <location>
        <begin position="42"/>
        <end position="174"/>
    </location>
</feature>
<sequence length="994" mass="110901">MNFAEYEKAGRHSYERLASTVAAILGVILAGMPTVRVQQIQHRAKGPASLKKKIEMAGGTLDDDVESHAKDVAGCRLILYTNDDVARLVRSDVMFDNFDIDWDRTKFHYPLDEHSSAGGFISYNYVVKLKEQRTSLPEYADLADLWCEIQVQTTIDHAWSEMHHDTVYKPPAKGFGGAVLKEVETRMARIMQDYLVPAGFDFQKVSNDVRRLEDARTFFETRPLERVEADIDNNERHDILKRYRETVLPYVDDLTGQAETIRNALRASLEKAASTETVPIYYGTYEHAGKTFEDVLEATLDIVDRLRFADEQGVRATWDLIGQAFDLASTEAARARAGGSAKSLGKHNLHVWKQVGPLVQCQLAELALADVGSPGRRPLVIAAAQAILDPEVEGTTSGSNTITIHQGAVLPSGELAHARGQSIAALEAILKEPLPPDAKEAFNALMSATSFPYHGTVDGALVELIATDTLRVVEIASRLAPLAPPFWRASIERRMLALYRQAGGLRPEHQQVTVLVALRDQLKARLEAFRDAVNADQNYVTHKTLLGFEPVSRGEWDRTEWDLEAMHEERTAALEALVQWATDENFDALLSIILDAASVQLNDGATFISFDEFLRRFAEARPPLGFQLLTEHHVELAPFLVPLLAGLALGPEAAATLALCTQWIAEGRHLTTILRFSAFKMPPDLFLFDATASAVLSREDPNEILALVEYASRLVDTHPQAITTALLPSVRALAALRIHRWIDRLWFVWKEEYVAQFSETQIDELLHLAEEIPTVGTHAEWWLGAIATVWPEKIVRWFETRIVRQRQHDWGERFEAVPFRLSRLKPPLQTQGTAVLKMIRRAFDAADMSFQYTGGKLLAEVLPDLGAVQAELKALASGNDDDRLFLTRIMAAYDGSPAIDGVCRDLVAATEPGSKTWTAVELAIDATGVVSGEFGMADASQARKTAMEAWLKDEREPVQQFAQRHILSLDRQIASERRRTIEEVALRKREYGEA</sequence>
<dbReference type="EMBL" id="UAQP01000005">
    <property type="protein sequence ID" value="SPU53398.1"/>
    <property type="molecule type" value="Genomic_DNA"/>
</dbReference>
<protein>
    <submittedName>
        <fullName evidence="3">Region found in RelA / SpoT proteins</fullName>
    </submittedName>
</protein>
<keyword evidence="1" id="KW-0472">Membrane</keyword>
<feature type="transmembrane region" description="Helical" evidence="1">
    <location>
        <begin position="17"/>
        <end position="35"/>
    </location>
</feature>
<evidence type="ECO:0000259" key="2">
    <source>
        <dbReference type="SMART" id="SM00954"/>
    </source>
</evidence>
<reference evidence="3 4" key="1">
    <citation type="submission" date="2018-06" db="EMBL/GenBank/DDBJ databases">
        <authorList>
            <consortium name="Pathogen Informatics"/>
            <person name="Doyle S."/>
        </authorList>
    </citation>
    <scope>NUCLEOTIDE SEQUENCE [LARGE SCALE GENOMIC DNA]</scope>
    <source>
        <strain evidence="3 4">NCTC11166</strain>
    </source>
</reference>
<dbReference type="InterPro" id="IPR043519">
    <property type="entry name" value="NT_sf"/>
</dbReference>
<evidence type="ECO:0000313" key="4">
    <source>
        <dbReference type="Proteomes" id="UP000251186"/>
    </source>
</evidence>
<dbReference type="Proteomes" id="UP000251186">
    <property type="component" value="Unassembled WGS sequence"/>
</dbReference>